<protein>
    <submittedName>
        <fullName evidence="2">Uncharacterized protein</fullName>
    </submittedName>
</protein>
<sequence length="167" mass="19145">MKVLVGIIFGVLTALAVAGGVYLWMEMGEKYEDFFTERRELTEEIAGLKSNLREWNGPPKDAEKIGRKLDSLKDTLRALESRVDTLLTTPYSITTEPQIYLADPHQASSWRFYPFQLTVEDEQARVDSFMRNLVDILPLTRFHQIEAEWDGNEVNFVISGSVRFPAE</sequence>
<evidence type="ECO:0000256" key="1">
    <source>
        <dbReference type="SAM" id="Coils"/>
    </source>
</evidence>
<evidence type="ECO:0000313" key="3">
    <source>
        <dbReference type="Proteomes" id="UP000630660"/>
    </source>
</evidence>
<dbReference type="AlphaFoldDB" id="A0A9D5KB76"/>
<gene>
    <name evidence="2" type="ORF">GF359_07040</name>
</gene>
<dbReference type="EMBL" id="WJKJ01000237">
    <property type="protein sequence ID" value="MBD3364954.1"/>
    <property type="molecule type" value="Genomic_DNA"/>
</dbReference>
<reference evidence="2" key="1">
    <citation type="submission" date="2019-11" db="EMBL/GenBank/DDBJ databases">
        <title>Microbial mats filling the niche in hypersaline microbial mats.</title>
        <authorList>
            <person name="Wong H.L."/>
            <person name="Macleod F.I."/>
            <person name="White R.A. III"/>
            <person name="Burns B.P."/>
        </authorList>
    </citation>
    <scope>NUCLEOTIDE SEQUENCE</scope>
    <source>
        <strain evidence="2">Bin_327</strain>
    </source>
</reference>
<organism evidence="2 3">
    <name type="scientific">candidate division WOR-3 bacterium</name>
    <dbReference type="NCBI Taxonomy" id="2052148"/>
    <lineage>
        <taxon>Bacteria</taxon>
        <taxon>Bacteria division WOR-3</taxon>
    </lineage>
</organism>
<keyword evidence="1" id="KW-0175">Coiled coil</keyword>
<feature type="coiled-coil region" evidence="1">
    <location>
        <begin position="31"/>
        <end position="89"/>
    </location>
</feature>
<proteinExistence type="predicted"/>
<accession>A0A9D5KB76</accession>
<dbReference type="Proteomes" id="UP000630660">
    <property type="component" value="Unassembled WGS sequence"/>
</dbReference>
<name>A0A9D5KB76_UNCW3</name>
<evidence type="ECO:0000313" key="2">
    <source>
        <dbReference type="EMBL" id="MBD3364954.1"/>
    </source>
</evidence>
<comment type="caution">
    <text evidence="2">The sequence shown here is derived from an EMBL/GenBank/DDBJ whole genome shotgun (WGS) entry which is preliminary data.</text>
</comment>